<feature type="domain" description="HTH cro/C1-type" evidence="2">
    <location>
        <begin position="17"/>
        <end position="71"/>
    </location>
</feature>
<sequence length="296" mass="33662">MGDALSTVQGRALGEELRIRREAQKLTGTYLAHILGWDPSKVSRMETGKTRFRVQDVIAYLAVCRVTGADRDRLLYMAAHANEPDLLDRDSDGLDMRTKIYLRHEWDAVHIVNYEPLLIPGLLQTPGYMREAARAEDVPEEKIEPLVTAKQQRQHVLRGEFPTPAGFFIHEHALRCRFEDPEVMREQLVHLIFKASRPHLTIRVVPASLGLKALANPFVLMELPERRAVVYMEAAVAGVFLEQKKDIEMCRKEWKRLDNLALDEAESRVFLAGLANEQGSPERTQDDLPGSFLADE</sequence>
<dbReference type="AlphaFoldDB" id="A0AAE3GHX0"/>
<evidence type="ECO:0000313" key="3">
    <source>
        <dbReference type="EMBL" id="MCP2168475.1"/>
    </source>
</evidence>
<dbReference type="InterPro" id="IPR010982">
    <property type="entry name" value="Lambda_DNA-bd_dom_sf"/>
</dbReference>
<accession>A0AAE3GHX0</accession>
<dbReference type="PROSITE" id="PS50943">
    <property type="entry name" value="HTH_CROC1"/>
    <property type="match status" value="1"/>
</dbReference>
<dbReference type="GO" id="GO:0003677">
    <property type="term" value="F:DNA binding"/>
    <property type="evidence" value="ECO:0007669"/>
    <property type="project" value="InterPro"/>
</dbReference>
<dbReference type="InterPro" id="IPR001387">
    <property type="entry name" value="Cro/C1-type_HTH"/>
</dbReference>
<dbReference type="Pfam" id="PF13560">
    <property type="entry name" value="HTH_31"/>
    <property type="match status" value="1"/>
</dbReference>
<dbReference type="InterPro" id="IPR043917">
    <property type="entry name" value="DUF5753"/>
</dbReference>
<protein>
    <submittedName>
        <fullName evidence="3">Helix-turn-helix domain-containing protein</fullName>
    </submittedName>
</protein>
<keyword evidence="4" id="KW-1185">Reference proteome</keyword>
<proteinExistence type="predicted"/>
<comment type="caution">
    <text evidence="3">The sequence shown here is derived from an EMBL/GenBank/DDBJ whole genome shotgun (WGS) entry which is preliminary data.</text>
</comment>
<dbReference type="SUPFAM" id="SSF47413">
    <property type="entry name" value="lambda repressor-like DNA-binding domains"/>
    <property type="match status" value="1"/>
</dbReference>
<dbReference type="SMART" id="SM00530">
    <property type="entry name" value="HTH_XRE"/>
    <property type="match status" value="1"/>
</dbReference>
<evidence type="ECO:0000313" key="4">
    <source>
        <dbReference type="Proteomes" id="UP001206128"/>
    </source>
</evidence>
<evidence type="ECO:0000259" key="2">
    <source>
        <dbReference type="PROSITE" id="PS50943"/>
    </source>
</evidence>
<reference evidence="3" key="1">
    <citation type="submission" date="2022-06" db="EMBL/GenBank/DDBJ databases">
        <title>Genomic Encyclopedia of Archaeal and Bacterial Type Strains, Phase II (KMG-II): from individual species to whole genera.</title>
        <authorList>
            <person name="Goeker M."/>
        </authorList>
    </citation>
    <scope>NUCLEOTIDE SEQUENCE</scope>
    <source>
        <strain evidence="3">DSM 43935</strain>
    </source>
</reference>
<dbReference type="Proteomes" id="UP001206128">
    <property type="component" value="Unassembled WGS sequence"/>
</dbReference>
<gene>
    <name evidence="3" type="ORF">LX83_005353</name>
</gene>
<evidence type="ECO:0000256" key="1">
    <source>
        <dbReference type="SAM" id="MobiDB-lite"/>
    </source>
</evidence>
<dbReference type="Pfam" id="PF19054">
    <property type="entry name" value="DUF5753"/>
    <property type="match status" value="1"/>
</dbReference>
<dbReference type="Gene3D" id="1.10.260.40">
    <property type="entry name" value="lambda repressor-like DNA-binding domains"/>
    <property type="match status" value="1"/>
</dbReference>
<dbReference type="RefSeq" id="WP_253776364.1">
    <property type="nucleotide sequence ID" value="NZ_JAMTCK010000014.1"/>
</dbReference>
<name>A0AAE3GHX0_9PSEU</name>
<feature type="region of interest" description="Disordered" evidence="1">
    <location>
        <begin position="276"/>
        <end position="296"/>
    </location>
</feature>
<organism evidence="3 4">
    <name type="scientific">Goodfellowiella coeruleoviolacea</name>
    <dbReference type="NCBI Taxonomy" id="334858"/>
    <lineage>
        <taxon>Bacteria</taxon>
        <taxon>Bacillati</taxon>
        <taxon>Actinomycetota</taxon>
        <taxon>Actinomycetes</taxon>
        <taxon>Pseudonocardiales</taxon>
        <taxon>Pseudonocardiaceae</taxon>
        <taxon>Goodfellowiella</taxon>
    </lineage>
</organism>
<dbReference type="EMBL" id="JAMTCK010000014">
    <property type="protein sequence ID" value="MCP2168475.1"/>
    <property type="molecule type" value="Genomic_DNA"/>
</dbReference>
<dbReference type="CDD" id="cd00093">
    <property type="entry name" value="HTH_XRE"/>
    <property type="match status" value="1"/>
</dbReference>